<keyword evidence="1 4" id="KW-0489">Methyltransferase</keyword>
<gene>
    <name evidence="4" type="primary">trmR</name>
    <name evidence="5" type="ORF">SAMN02745133_00060</name>
</gene>
<comment type="function">
    <text evidence="4">Catalyzes the methylation of 5-hydroxyuridine (ho5U) to form 5-methoxyuridine (mo5U) at position 34 in tRNAs.</text>
</comment>
<comment type="catalytic activity">
    <reaction evidence="4">
        <text>5-hydroxyuridine(34) in tRNA + S-adenosyl-L-methionine = 5-methoxyuridine(34) in tRNA + S-adenosyl-L-homocysteine + H(+)</text>
        <dbReference type="Rhea" id="RHEA:60524"/>
        <dbReference type="Rhea" id="RHEA-COMP:13381"/>
        <dbReference type="Rhea" id="RHEA-COMP:15591"/>
        <dbReference type="ChEBI" id="CHEBI:15378"/>
        <dbReference type="ChEBI" id="CHEBI:57856"/>
        <dbReference type="ChEBI" id="CHEBI:59789"/>
        <dbReference type="ChEBI" id="CHEBI:136877"/>
        <dbReference type="ChEBI" id="CHEBI:143860"/>
    </reaction>
</comment>
<keyword evidence="3 4" id="KW-0949">S-adenosyl-L-methionine</keyword>
<keyword evidence="2 4" id="KW-0808">Transferase</keyword>
<organism evidence="5 6">
    <name type="scientific">Desulforamulus putei DSM 12395</name>
    <dbReference type="NCBI Taxonomy" id="1121429"/>
    <lineage>
        <taxon>Bacteria</taxon>
        <taxon>Bacillati</taxon>
        <taxon>Bacillota</taxon>
        <taxon>Clostridia</taxon>
        <taxon>Eubacteriales</taxon>
        <taxon>Peptococcaceae</taxon>
        <taxon>Desulforamulus</taxon>
    </lineage>
</organism>
<dbReference type="EC" id="2.1.1.-" evidence="4"/>
<dbReference type="Gene3D" id="3.40.50.150">
    <property type="entry name" value="Vaccinia Virus protein VP39"/>
    <property type="match status" value="1"/>
</dbReference>
<proteinExistence type="inferred from homology"/>
<feature type="binding site" evidence="4">
    <location>
        <position position="134"/>
    </location>
    <ligand>
        <name>S-adenosyl-L-methionine</name>
        <dbReference type="ChEBI" id="CHEBI:59789"/>
    </ligand>
</feature>
<dbReference type="GO" id="GO:0030488">
    <property type="term" value="P:tRNA methylation"/>
    <property type="evidence" value="ECO:0007669"/>
    <property type="project" value="UniProtKB-UniRule"/>
</dbReference>
<dbReference type="GO" id="GO:0008171">
    <property type="term" value="F:O-methyltransferase activity"/>
    <property type="evidence" value="ECO:0007669"/>
    <property type="project" value="InterPro"/>
</dbReference>
<dbReference type="SUPFAM" id="SSF53335">
    <property type="entry name" value="S-adenosyl-L-methionine-dependent methyltransferases"/>
    <property type="match status" value="1"/>
</dbReference>
<evidence type="ECO:0000256" key="1">
    <source>
        <dbReference type="ARBA" id="ARBA00022603"/>
    </source>
</evidence>
<dbReference type="OrthoDB" id="9799672at2"/>
<dbReference type="GO" id="GO:0008757">
    <property type="term" value="F:S-adenosylmethionine-dependent methyltransferase activity"/>
    <property type="evidence" value="ECO:0007669"/>
    <property type="project" value="TreeGrafter"/>
</dbReference>
<dbReference type="InterPro" id="IPR002935">
    <property type="entry name" value="SAM_O-MeTrfase"/>
</dbReference>
<comment type="caution">
    <text evidence="4">Lacks conserved residue(s) required for the propagation of feature annotation.</text>
</comment>
<dbReference type="InterPro" id="IPR043675">
    <property type="entry name" value="TrmR_methyltr"/>
</dbReference>
<dbReference type="InterPro" id="IPR029063">
    <property type="entry name" value="SAM-dependent_MTases_sf"/>
</dbReference>
<dbReference type="EMBL" id="FQUY01000001">
    <property type="protein sequence ID" value="SHE29700.1"/>
    <property type="molecule type" value="Genomic_DNA"/>
</dbReference>
<reference evidence="6" key="1">
    <citation type="submission" date="2016-11" db="EMBL/GenBank/DDBJ databases">
        <authorList>
            <person name="Varghese N."/>
            <person name="Submissions S."/>
        </authorList>
    </citation>
    <scope>NUCLEOTIDE SEQUENCE [LARGE SCALE GENOMIC DNA]</scope>
    <source>
        <strain evidence="6">DSM 12395</strain>
    </source>
</reference>
<dbReference type="Proteomes" id="UP000184148">
    <property type="component" value="Unassembled WGS sequence"/>
</dbReference>
<comment type="subunit">
    <text evidence="4">Homodimer.</text>
</comment>
<feature type="binding site" evidence="4">
    <location>
        <position position="69"/>
    </location>
    <ligand>
        <name>S-adenosyl-L-methionine</name>
        <dbReference type="ChEBI" id="CHEBI:59789"/>
    </ligand>
</feature>
<dbReference type="CDD" id="cd02440">
    <property type="entry name" value="AdoMet_MTases"/>
    <property type="match status" value="1"/>
</dbReference>
<name>A0A1M4SBW8_9FIRM</name>
<evidence type="ECO:0000256" key="2">
    <source>
        <dbReference type="ARBA" id="ARBA00022679"/>
    </source>
</evidence>
<evidence type="ECO:0000313" key="5">
    <source>
        <dbReference type="EMBL" id="SHE29700.1"/>
    </source>
</evidence>
<dbReference type="STRING" id="1121429.SAMN02745133_00060"/>
<dbReference type="AlphaFoldDB" id="A0A1M4SBW8"/>
<keyword evidence="4" id="KW-0819">tRNA processing</keyword>
<feature type="binding site" evidence="4">
    <location>
        <position position="39"/>
    </location>
    <ligand>
        <name>S-adenosyl-L-methionine</name>
        <dbReference type="ChEBI" id="CHEBI:59789"/>
    </ligand>
</feature>
<feature type="binding site" evidence="4">
    <location>
        <begin position="116"/>
        <end position="117"/>
    </location>
    <ligand>
        <name>S-adenosyl-L-methionine</name>
        <dbReference type="ChEBI" id="CHEBI:59789"/>
    </ligand>
</feature>
<feature type="binding site" evidence="4">
    <location>
        <position position="88"/>
    </location>
    <ligand>
        <name>S-adenosyl-L-methionine</name>
        <dbReference type="ChEBI" id="CHEBI:59789"/>
    </ligand>
</feature>
<dbReference type="PANTHER" id="PTHR10509:SF14">
    <property type="entry name" value="CAFFEOYL-COA O-METHYLTRANSFERASE 3-RELATED"/>
    <property type="match status" value="1"/>
</dbReference>
<dbReference type="PROSITE" id="PS51682">
    <property type="entry name" value="SAM_OMT_I"/>
    <property type="match status" value="1"/>
</dbReference>
<comment type="similarity">
    <text evidence="4">Belongs to the class I-like SAM-binding methyltransferase superfamily. Cation-dependent O-methyltransferase family.</text>
</comment>
<dbReference type="Pfam" id="PF01596">
    <property type="entry name" value="Methyltransf_3"/>
    <property type="match status" value="1"/>
</dbReference>
<dbReference type="InterPro" id="IPR050362">
    <property type="entry name" value="Cation-dep_OMT"/>
</dbReference>
<dbReference type="HAMAP" id="MF_02217">
    <property type="entry name" value="TrmR_methyltr"/>
    <property type="match status" value="1"/>
</dbReference>
<evidence type="ECO:0000313" key="6">
    <source>
        <dbReference type="Proteomes" id="UP000184148"/>
    </source>
</evidence>
<evidence type="ECO:0000256" key="4">
    <source>
        <dbReference type="HAMAP-Rule" id="MF_02217"/>
    </source>
</evidence>
<accession>A0A1M4SBW8</accession>
<keyword evidence="6" id="KW-1185">Reference proteome</keyword>
<protein>
    <recommendedName>
        <fullName evidence="4">tRNA 5-hydroxyuridine methyltransferase</fullName>
        <ecNumber evidence="4">2.1.1.-</ecNumber>
    </recommendedName>
    <alternativeName>
        <fullName evidence="4">ho5U methyltransferase</fullName>
    </alternativeName>
</protein>
<sequence length="224" mass="25227">MTNIVQPEVQRYIRGLLPPRDEIFYEMEQEAKEKIIPIVEPEVGHLLYWLAFTKKSTKVLEIGTAIGYSTLWIARAVLPLGGEITTLEINAPRAEAAGRYFRKAGVADKIKLVLGDAREILFELTGPYDFIFLDAAKGKYVEFLDKCIDLLQPGGILVAEDVFMRGMVISGEIDKRRNKTAVARLRSYLEEVMEHKSIETIIVPVGDGIAISTKKDITNRCENR</sequence>
<dbReference type="PANTHER" id="PTHR10509">
    <property type="entry name" value="O-METHYLTRANSFERASE-RELATED"/>
    <property type="match status" value="1"/>
</dbReference>
<dbReference type="GO" id="GO:0016300">
    <property type="term" value="F:tRNA (uridine) methyltransferase activity"/>
    <property type="evidence" value="ECO:0007669"/>
    <property type="project" value="UniProtKB-UniRule"/>
</dbReference>
<evidence type="ECO:0000256" key="3">
    <source>
        <dbReference type="ARBA" id="ARBA00022691"/>
    </source>
</evidence>